<comment type="caution">
    <text evidence="1">The sequence shown here is derived from an EMBL/GenBank/DDBJ whole genome shotgun (WGS) entry which is preliminary data.</text>
</comment>
<protein>
    <submittedName>
        <fullName evidence="1">Flagella synthesis protein FlgN</fullName>
    </submittedName>
</protein>
<organism evidence="1 2">
    <name type="scientific">Pseudomonas hunanensis</name>
    <dbReference type="NCBI Taxonomy" id="1247546"/>
    <lineage>
        <taxon>Bacteria</taxon>
        <taxon>Pseudomonadati</taxon>
        <taxon>Pseudomonadota</taxon>
        <taxon>Gammaproteobacteria</taxon>
        <taxon>Pseudomonadales</taxon>
        <taxon>Pseudomonadaceae</taxon>
        <taxon>Pseudomonas</taxon>
    </lineage>
</organism>
<keyword evidence="1" id="KW-0966">Cell projection</keyword>
<proteinExistence type="predicted"/>
<gene>
    <name evidence="1" type="ORF">J2W83_002847</name>
</gene>
<name>A0ACC6K463_9PSED</name>
<reference evidence="1" key="1">
    <citation type="submission" date="2023-07" db="EMBL/GenBank/DDBJ databases">
        <title>Sorghum-associated microbial communities from plants grown in Nebraska, USA.</title>
        <authorList>
            <person name="Schachtman D."/>
        </authorList>
    </citation>
    <scope>NUCLEOTIDE SEQUENCE</scope>
    <source>
        <strain evidence="1">BE56</strain>
    </source>
</reference>
<evidence type="ECO:0000313" key="2">
    <source>
        <dbReference type="Proteomes" id="UP001259587"/>
    </source>
</evidence>
<dbReference type="EMBL" id="JAVDTH010000015">
    <property type="protein sequence ID" value="MDR6713244.1"/>
    <property type="molecule type" value="Genomic_DNA"/>
</dbReference>
<evidence type="ECO:0000313" key="1">
    <source>
        <dbReference type="EMBL" id="MDR6713244.1"/>
    </source>
</evidence>
<keyword evidence="1" id="KW-0969">Cilium</keyword>
<dbReference type="Proteomes" id="UP001259587">
    <property type="component" value="Unassembled WGS sequence"/>
</dbReference>
<keyword evidence="2" id="KW-1185">Reference proteome</keyword>
<keyword evidence="1" id="KW-0282">Flagellum</keyword>
<sequence>MHDITLLQLIEDDIAPTQELLELLQSEAVALHGRDMAALEQILARKQSLIVLLEQQGQRRNNLLASLGLSANRAGVQAVAEQSPNGELIMQQLAVLTQLMDACQQINETNGRIIQVQQAATANQIRILNGGDSPSLYDSRGATSPMAKPRAISQV</sequence>
<accession>A0ACC6K463</accession>